<accession>A0ABY1S0D1</accession>
<dbReference type="GO" id="GO:0051301">
    <property type="term" value="P:cell division"/>
    <property type="evidence" value="ECO:0007669"/>
    <property type="project" value="UniProtKB-KW"/>
</dbReference>
<feature type="coiled-coil region" evidence="7">
    <location>
        <begin position="30"/>
        <end position="71"/>
    </location>
</feature>
<name>A0ABY1S0D1_9GAMM</name>
<keyword evidence="7" id="KW-0175">Coiled coil</keyword>
<dbReference type="EMBL" id="FXWV01000007">
    <property type="protein sequence ID" value="SMR74570.1"/>
    <property type="molecule type" value="Genomic_DNA"/>
</dbReference>
<dbReference type="RefSeq" id="WP_239041284.1">
    <property type="nucleotide sequence ID" value="NZ_BAAAEY010000007.1"/>
</dbReference>
<comment type="similarity">
    <text evidence="7">Belongs to the FtsB family.</text>
</comment>
<organism evidence="8 9">
    <name type="scientific">Marinobacterium sediminicola</name>
    <dbReference type="NCBI Taxonomy" id="518898"/>
    <lineage>
        <taxon>Bacteria</taxon>
        <taxon>Pseudomonadati</taxon>
        <taxon>Pseudomonadota</taxon>
        <taxon>Gammaproteobacteria</taxon>
        <taxon>Oceanospirillales</taxon>
        <taxon>Oceanospirillaceae</taxon>
        <taxon>Marinobacterium</taxon>
    </lineage>
</organism>
<gene>
    <name evidence="7" type="primary">ftsB</name>
    <name evidence="8" type="ORF">SAMN04487964_10734</name>
</gene>
<dbReference type="InterPro" id="IPR023081">
    <property type="entry name" value="Cell_div_FtsB"/>
</dbReference>
<keyword evidence="7" id="KW-0997">Cell inner membrane</keyword>
<keyword evidence="5 7" id="KW-0472">Membrane</keyword>
<keyword evidence="3 7" id="KW-0812">Transmembrane</keyword>
<evidence type="ECO:0000256" key="4">
    <source>
        <dbReference type="ARBA" id="ARBA00022989"/>
    </source>
</evidence>
<comment type="caution">
    <text evidence="8">The sequence shown here is derived from an EMBL/GenBank/DDBJ whole genome shotgun (WGS) entry which is preliminary data.</text>
</comment>
<evidence type="ECO:0000256" key="5">
    <source>
        <dbReference type="ARBA" id="ARBA00023136"/>
    </source>
</evidence>
<proteinExistence type="inferred from homology"/>
<feature type="topological domain" description="Cytoplasmic" evidence="7">
    <location>
        <begin position="1"/>
        <end position="4"/>
    </location>
</feature>
<dbReference type="PANTHER" id="PTHR37485">
    <property type="entry name" value="CELL DIVISION PROTEIN FTSB"/>
    <property type="match status" value="1"/>
</dbReference>
<comment type="subunit">
    <text evidence="7">Part of a complex composed of FtsB, FtsL and FtsQ.</text>
</comment>
<keyword evidence="1 7" id="KW-1003">Cell membrane</keyword>
<keyword evidence="6 7" id="KW-0131">Cell cycle</keyword>
<evidence type="ECO:0000256" key="7">
    <source>
        <dbReference type="HAMAP-Rule" id="MF_00599"/>
    </source>
</evidence>
<evidence type="ECO:0000256" key="3">
    <source>
        <dbReference type="ARBA" id="ARBA00022692"/>
    </source>
</evidence>
<comment type="subcellular location">
    <subcellularLocation>
        <location evidence="7">Cell inner membrane</location>
        <topology evidence="7">Single-pass type II membrane protein</topology>
    </subcellularLocation>
    <text evidence="7">Localizes to the division septum.</text>
</comment>
<sequence length="98" mass="11777">MYRWLLLILLVMLAGLQYRLWFGEANLRQVWQLEQQILEQQQVNQQLTERNKRLEAEVQDLKQGLTALEERARSEMGMIREGETFFQLIEPEPETSQR</sequence>
<keyword evidence="9" id="KW-1185">Reference proteome</keyword>
<dbReference type="NCBIfam" id="NF002058">
    <property type="entry name" value="PRK00888.1"/>
    <property type="match status" value="1"/>
</dbReference>
<comment type="function">
    <text evidence="7">Essential cell division protein. May link together the upstream cell division proteins, which are predominantly cytoplasmic, with the downstream cell division proteins, which are predominantly periplasmic.</text>
</comment>
<evidence type="ECO:0000313" key="8">
    <source>
        <dbReference type="EMBL" id="SMR74570.1"/>
    </source>
</evidence>
<evidence type="ECO:0000256" key="1">
    <source>
        <dbReference type="ARBA" id="ARBA00022475"/>
    </source>
</evidence>
<feature type="topological domain" description="Periplasmic" evidence="7">
    <location>
        <begin position="23"/>
        <end position="98"/>
    </location>
</feature>
<dbReference type="Proteomes" id="UP001159257">
    <property type="component" value="Unassembled WGS sequence"/>
</dbReference>
<evidence type="ECO:0000256" key="2">
    <source>
        <dbReference type="ARBA" id="ARBA00022618"/>
    </source>
</evidence>
<protein>
    <recommendedName>
        <fullName evidence="7">Cell division protein FtsB</fullName>
    </recommendedName>
</protein>
<reference evidence="8 9" key="1">
    <citation type="submission" date="2017-05" db="EMBL/GenBank/DDBJ databases">
        <authorList>
            <person name="Varghese N."/>
            <person name="Submissions S."/>
        </authorList>
    </citation>
    <scope>NUCLEOTIDE SEQUENCE [LARGE SCALE GENOMIC DNA]</scope>
    <source>
        <strain evidence="8 9">CGMCC 1.7287</strain>
    </source>
</reference>
<evidence type="ECO:0000256" key="6">
    <source>
        <dbReference type="ARBA" id="ARBA00023306"/>
    </source>
</evidence>
<keyword evidence="2 7" id="KW-0132">Cell division</keyword>
<keyword evidence="4 7" id="KW-1133">Transmembrane helix</keyword>
<dbReference type="Pfam" id="PF04977">
    <property type="entry name" value="DivIC"/>
    <property type="match status" value="1"/>
</dbReference>
<dbReference type="InterPro" id="IPR007060">
    <property type="entry name" value="FtsL/DivIC"/>
</dbReference>
<evidence type="ECO:0000313" key="9">
    <source>
        <dbReference type="Proteomes" id="UP001159257"/>
    </source>
</evidence>
<dbReference type="PANTHER" id="PTHR37485:SF1">
    <property type="entry name" value="CELL DIVISION PROTEIN FTSB"/>
    <property type="match status" value="1"/>
</dbReference>
<dbReference type="HAMAP" id="MF_00599">
    <property type="entry name" value="FtsB"/>
    <property type="match status" value="1"/>
</dbReference>